<protein>
    <submittedName>
        <fullName evidence="2">Uncharacterized protein</fullName>
    </submittedName>
</protein>
<gene>
    <name evidence="2" type="ORF">CB5_LOCUS14990</name>
</gene>
<feature type="region of interest" description="Disordered" evidence="1">
    <location>
        <begin position="63"/>
        <end position="100"/>
    </location>
</feature>
<feature type="compositionally biased region" description="Low complexity" evidence="1">
    <location>
        <begin position="63"/>
        <end position="77"/>
    </location>
</feature>
<dbReference type="EMBL" id="LR862149">
    <property type="protein sequence ID" value="CAD1831779.1"/>
    <property type="molecule type" value="Genomic_DNA"/>
</dbReference>
<sequence>MRVHHTLYPPFFCGVLPYHQVHINILASAPLPCVELTRAPPPSSPSLSHPLFSDLELFHLYSSSASSPSSDPTPKSPVLSPPTYSALRGRSSTRRSDPSPRRCCFSIPLLDLVLRSIVIQVIQMAIISTRAYAP</sequence>
<organism evidence="2">
    <name type="scientific">Ananas comosus var. bracteatus</name>
    <name type="common">red pineapple</name>
    <dbReference type="NCBI Taxonomy" id="296719"/>
    <lineage>
        <taxon>Eukaryota</taxon>
        <taxon>Viridiplantae</taxon>
        <taxon>Streptophyta</taxon>
        <taxon>Embryophyta</taxon>
        <taxon>Tracheophyta</taxon>
        <taxon>Spermatophyta</taxon>
        <taxon>Magnoliopsida</taxon>
        <taxon>Liliopsida</taxon>
        <taxon>Poales</taxon>
        <taxon>Bromeliaceae</taxon>
        <taxon>Bromelioideae</taxon>
        <taxon>Ananas</taxon>
    </lineage>
</organism>
<proteinExistence type="predicted"/>
<reference evidence="2" key="1">
    <citation type="submission" date="2020-07" db="EMBL/GenBank/DDBJ databases">
        <authorList>
            <person name="Lin J."/>
        </authorList>
    </citation>
    <scope>NUCLEOTIDE SEQUENCE</scope>
</reference>
<name>A0A6V7PLR1_ANACO</name>
<evidence type="ECO:0000256" key="1">
    <source>
        <dbReference type="SAM" id="MobiDB-lite"/>
    </source>
</evidence>
<dbReference type="AlphaFoldDB" id="A0A6V7PLR1"/>
<evidence type="ECO:0000313" key="2">
    <source>
        <dbReference type="EMBL" id="CAD1831779.1"/>
    </source>
</evidence>
<accession>A0A6V7PLR1</accession>